<dbReference type="CDD" id="cd06355">
    <property type="entry name" value="PBP1_FmdD-like"/>
    <property type="match status" value="1"/>
</dbReference>
<gene>
    <name evidence="1" type="ORF">F7D14_08190</name>
</gene>
<dbReference type="AlphaFoldDB" id="A0A6B8LYI0"/>
<dbReference type="InterPro" id="IPR017777">
    <property type="entry name" value="ABC_urea-bd_UrtA"/>
</dbReference>
<proteinExistence type="predicted"/>
<dbReference type="Proteomes" id="UP000422569">
    <property type="component" value="Chromosome"/>
</dbReference>
<evidence type="ECO:0000313" key="2">
    <source>
        <dbReference type="Proteomes" id="UP000422569"/>
    </source>
</evidence>
<dbReference type="SUPFAM" id="SSF53822">
    <property type="entry name" value="Periplasmic binding protein-like I"/>
    <property type="match status" value="1"/>
</dbReference>
<dbReference type="Gene3D" id="3.40.50.2300">
    <property type="match status" value="2"/>
</dbReference>
<name>A0A6B8LYI0_9HYPH</name>
<evidence type="ECO:0000313" key="1">
    <source>
        <dbReference type="EMBL" id="QGM97447.1"/>
    </source>
</evidence>
<reference evidence="1 2" key="1">
    <citation type="submission" date="2019-09" db="EMBL/GenBank/DDBJ databases">
        <title>Isolation and complete genome sequencing of Methylocystis species.</title>
        <authorList>
            <person name="Rumah B.L."/>
            <person name="Stead C.E."/>
            <person name="Stevens B.C."/>
            <person name="Minton N.P."/>
            <person name="Grosse-Honebrink A."/>
            <person name="Zhang Y."/>
        </authorList>
    </citation>
    <scope>NUCLEOTIDE SEQUENCE [LARGE SCALE GENOMIC DNA]</scope>
    <source>
        <strain evidence="1 2">BRCS2</strain>
    </source>
</reference>
<dbReference type="EMBL" id="CP044331">
    <property type="protein sequence ID" value="QGM97447.1"/>
    <property type="molecule type" value="Genomic_DNA"/>
</dbReference>
<dbReference type="PANTHER" id="PTHR47628">
    <property type="match status" value="1"/>
</dbReference>
<dbReference type="Pfam" id="PF13433">
    <property type="entry name" value="Peripla_BP_5"/>
    <property type="match status" value="1"/>
</dbReference>
<dbReference type="PANTHER" id="PTHR47628:SF1">
    <property type="entry name" value="ALIPHATIC AMIDASE EXPRESSION-REGULATING PROTEIN"/>
    <property type="match status" value="1"/>
</dbReference>
<dbReference type="InterPro" id="IPR028082">
    <property type="entry name" value="Peripla_BP_I"/>
</dbReference>
<sequence>MAPKASFGAPRVIFSVATALAVLGGASWWGFAHFTEAAPIKVGILHSRSGPMAISENSMVDAELLAIEESNAKGGLLGRKIQPVIADGKSDWPTFAKEAERLIVEEKVSVIFGCWTSASRKTVMPVIERYQQLMVYPMAYEGLEQSPNIIYTGAAPNQQVIPAIKWSLDHLGRRFYLIGSDYVWPRSINEIMKDTIKALGADLVGEDYIFFGSSNVAKAVEGIKAAQPDVVLSSVVGDSNKAFYRALTDAGLSAEKLPVVSVSIGEEELRSLPISSLQGHYSAWNYFEAIKTPENERFITNFRKKYGDNRVTSDVIATSYFSVRLWAKAVQEEQSLDVERVRRTMLTETLDAPEGLVSIDPYTQHSWRSFSVGKIRSDGQIEVVWTVNRPIRPAPYPPSRTKAEWNEFLTAMYTRWGGRWANPTEAN</sequence>
<keyword evidence="2" id="KW-1185">Reference proteome</keyword>
<dbReference type="RefSeq" id="WP_016920790.1">
    <property type="nucleotide sequence ID" value="NZ_CP044331.1"/>
</dbReference>
<accession>A0A6B8LYI0</accession>
<organism evidence="1 2">
    <name type="scientific">Methylocystis parvus</name>
    <dbReference type="NCBI Taxonomy" id="134"/>
    <lineage>
        <taxon>Bacteria</taxon>
        <taxon>Pseudomonadati</taxon>
        <taxon>Pseudomonadota</taxon>
        <taxon>Alphaproteobacteria</taxon>
        <taxon>Hyphomicrobiales</taxon>
        <taxon>Methylocystaceae</taxon>
        <taxon>Methylocystis</taxon>
    </lineage>
</organism>
<protein>
    <submittedName>
        <fullName evidence="1">ABC transporter substrate-binding protein</fullName>
    </submittedName>
</protein>
<dbReference type="KEGG" id="mpar:F7D14_08190"/>